<evidence type="ECO:0000313" key="2">
    <source>
        <dbReference type="Proteomes" id="UP000499080"/>
    </source>
</evidence>
<keyword evidence="2" id="KW-1185">Reference proteome</keyword>
<organism evidence="1 2">
    <name type="scientific">Araneus ventricosus</name>
    <name type="common">Orbweaver spider</name>
    <name type="synonym">Epeira ventricosa</name>
    <dbReference type="NCBI Taxonomy" id="182803"/>
    <lineage>
        <taxon>Eukaryota</taxon>
        <taxon>Metazoa</taxon>
        <taxon>Ecdysozoa</taxon>
        <taxon>Arthropoda</taxon>
        <taxon>Chelicerata</taxon>
        <taxon>Arachnida</taxon>
        <taxon>Araneae</taxon>
        <taxon>Araneomorphae</taxon>
        <taxon>Entelegynae</taxon>
        <taxon>Araneoidea</taxon>
        <taxon>Araneidae</taxon>
        <taxon>Araneus</taxon>
    </lineage>
</organism>
<dbReference type="Proteomes" id="UP000499080">
    <property type="component" value="Unassembled WGS sequence"/>
</dbReference>
<evidence type="ECO:0000313" key="1">
    <source>
        <dbReference type="EMBL" id="GBM02221.1"/>
    </source>
</evidence>
<gene>
    <name evidence="1" type="ORF">AVEN_108785_1</name>
</gene>
<dbReference type="AlphaFoldDB" id="A0A4Y2CCU7"/>
<name>A0A4Y2CCU7_ARAVE</name>
<reference evidence="1 2" key="1">
    <citation type="journal article" date="2019" name="Sci. Rep.">
        <title>Orb-weaving spider Araneus ventricosus genome elucidates the spidroin gene catalogue.</title>
        <authorList>
            <person name="Kono N."/>
            <person name="Nakamura H."/>
            <person name="Ohtoshi R."/>
            <person name="Moran D.A.P."/>
            <person name="Shinohara A."/>
            <person name="Yoshida Y."/>
            <person name="Fujiwara M."/>
            <person name="Mori M."/>
            <person name="Tomita M."/>
            <person name="Arakawa K."/>
        </authorList>
    </citation>
    <scope>NUCLEOTIDE SEQUENCE [LARGE SCALE GENOMIC DNA]</scope>
</reference>
<dbReference type="EMBL" id="BGPR01000178">
    <property type="protein sequence ID" value="GBM02221.1"/>
    <property type="molecule type" value="Genomic_DNA"/>
</dbReference>
<proteinExistence type="predicted"/>
<protein>
    <submittedName>
        <fullName evidence="1">Uncharacterized protein</fullName>
    </submittedName>
</protein>
<sequence length="120" mass="13637">MERCGYWKETLQKYISHQFQKKSFKGSGVYLQCEKQLGRTKKQQQNNTLTDTESLQPDVSVFSDLPSSSQNMSLSPPQECRSQSTISSPYKYLKCAKLSTISPNDITENIAVRQSLTECT</sequence>
<accession>A0A4Y2CCU7</accession>
<comment type="caution">
    <text evidence="1">The sequence shown here is derived from an EMBL/GenBank/DDBJ whole genome shotgun (WGS) entry which is preliminary data.</text>
</comment>